<name>A0ACB7PLH8_9PEZI</name>
<dbReference type="Proteomes" id="UP000724584">
    <property type="component" value="Unassembled WGS sequence"/>
</dbReference>
<evidence type="ECO:0000313" key="1">
    <source>
        <dbReference type="EMBL" id="KAH6641865.1"/>
    </source>
</evidence>
<proteinExistence type="predicted"/>
<accession>A0ACB7PLH8</accession>
<evidence type="ECO:0000313" key="2">
    <source>
        <dbReference type="Proteomes" id="UP000724584"/>
    </source>
</evidence>
<organism evidence="1 2">
    <name type="scientific">Chaetomium tenue</name>
    <dbReference type="NCBI Taxonomy" id="1854479"/>
    <lineage>
        <taxon>Eukaryota</taxon>
        <taxon>Fungi</taxon>
        <taxon>Dikarya</taxon>
        <taxon>Ascomycota</taxon>
        <taxon>Pezizomycotina</taxon>
        <taxon>Sordariomycetes</taxon>
        <taxon>Sordariomycetidae</taxon>
        <taxon>Sordariales</taxon>
        <taxon>Chaetomiaceae</taxon>
        <taxon>Chaetomium</taxon>
    </lineage>
</organism>
<protein>
    <submittedName>
        <fullName evidence="1">Uncharacterized protein</fullName>
    </submittedName>
</protein>
<reference evidence="1 2" key="1">
    <citation type="journal article" date="2021" name="Nat. Commun.">
        <title>Genetic determinants of endophytism in the Arabidopsis root mycobiome.</title>
        <authorList>
            <person name="Mesny F."/>
            <person name="Miyauchi S."/>
            <person name="Thiergart T."/>
            <person name="Pickel B."/>
            <person name="Atanasova L."/>
            <person name="Karlsson M."/>
            <person name="Huettel B."/>
            <person name="Barry K.W."/>
            <person name="Haridas S."/>
            <person name="Chen C."/>
            <person name="Bauer D."/>
            <person name="Andreopoulos W."/>
            <person name="Pangilinan J."/>
            <person name="LaButti K."/>
            <person name="Riley R."/>
            <person name="Lipzen A."/>
            <person name="Clum A."/>
            <person name="Drula E."/>
            <person name="Henrissat B."/>
            <person name="Kohler A."/>
            <person name="Grigoriev I.V."/>
            <person name="Martin F.M."/>
            <person name="Hacquard S."/>
        </authorList>
    </citation>
    <scope>NUCLEOTIDE SEQUENCE [LARGE SCALE GENOMIC DNA]</scope>
    <source>
        <strain evidence="1 2">MPI-SDFR-AT-0079</strain>
    </source>
</reference>
<keyword evidence="2" id="KW-1185">Reference proteome</keyword>
<comment type="caution">
    <text evidence="1">The sequence shown here is derived from an EMBL/GenBank/DDBJ whole genome shotgun (WGS) entry which is preliminary data.</text>
</comment>
<dbReference type="EMBL" id="JAGIZQ010000002">
    <property type="protein sequence ID" value="KAH6641865.1"/>
    <property type="molecule type" value="Genomic_DNA"/>
</dbReference>
<gene>
    <name evidence="1" type="ORF">F5144DRAFT_149880</name>
</gene>
<sequence>MIPGVESRLAIVAVFFILQIFVFALELLIFVPSVNDKRWYIPLRQWIAPASFAFLGTVLVPITFTNPTTQIERTGSQCTTGIDADVAGMGVRIAVWVQVSVLILITLMGNFHLKATGAKEMGAGLVLTHVSLAIALLVQLRRATLSPPDAAAGAMILDAQNMALSIQLAAKETLAARWQVGIVVLTQVFGLSIVPVLVSNFFEGSFATEECGCLTVFWWAWLSNCLPSSRERAVFWVYYASRCVGFCQAAFHAIYNTETFHEAEPKGRGDSDDEQEKGGLLVGITYPYIADGQSGRGGSGGYDLARYGEYPATVSFMYGWYGVYALTSLAAAEVAMRDLNLQPTSAIDSVGQIIALVIAGATTLRAVWLFGKLFADQWNSQKSFGFMWPFHLPLSAFRGRPTYLLVPNFDLAPDSVKLGSILKRPEDVDDPINDTPIPAPPGAVSTMHVSVPSDSFPRTAKSKAPRFLSALLGSRSPSLSRRMTVDSLKVENLLVEENYLKESLKQEKVAQYLASLGKKEKRARKVFMVVGVIYASGVTVSFETEPLIPPAGPVLVSAGASKTVAHRSESDMVVAYRLKAITLDKKLEVKHSESYTKGALL</sequence>